<protein>
    <recommendedName>
        <fullName evidence="4">CDP-alcohol phosphatidyltransferase</fullName>
    </recommendedName>
</protein>
<keyword evidence="2" id="KW-1133">Transmembrane helix</keyword>
<gene>
    <name evidence="3" type="ORF">METZ01_LOCUS23600</name>
</gene>
<name>A0A381PUJ6_9ZZZZ</name>
<dbReference type="AlphaFoldDB" id="A0A381PUJ6"/>
<dbReference type="EMBL" id="UINC01001100">
    <property type="protein sequence ID" value="SUZ70746.1"/>
    <property type="molecule type" value="Genomic_DNA"/>
</dbReference>
<reference evidence="3" key="1">
    <citation type="submission" date="2018-05" db="EMBL/GenBank/DDBJ databases">
        <authorList>
            <person name="Lanie J.A."/>
            <person name="Ng W.-L."/>
            <person name="Kazmierczak K.M."/>
            <person name="Andrzejewski T.M."/>
            <person name="Davidsen T.M."/>
            <person name="Wayne K.J."/>
            <person name="Tettelin H."/>
            <person name="Glass J.I."/>
            <person name="Rusch D."/>
            <person name="Podicherti R."/>
            <person name="Tsui H.-C.T."/>
            <person name="Winkler M.E."/>
        </authorList>
    </citation>
    <scope>NUCLEOTIDE SEQUENCE</scope>
</reference>
<dbReference type="GO" id="GO:0016780">
    <property type="term" value="F:phosphotransferase activity, for other substituted phosphate groups"/>
    <property type="evidence" value="ECO:0007669"/>
    <property type="project" value="InterPro"/>
</dbReference>
<sequence length="250" mass="28684">MSSKYMKRYQLLKSRSAKDWWTATFGDPVSWIILAAIADWKLISPNLLTMLTFLSKVASSALIAFGDRSMVITGAVLLQAGVLFDHMDGNLARYRNIATMKGGFMDRILDGASILIILSALSWHAYLKGNPAYYLLLGPSAAGFYLIICYMYWSYAFYEHKTLGESTKVNPGAKDLSDRQVSTLDYMIEGQKKIFNFNHIDYYFWISFAIILDQPEMVLWFLFIIIGYKVIDRFIMRMNHLDSLDHRNSL</sequence>
<evidence type="ECO:0000256" key="2">
    <source>
        <dbReference type="SAM" id="Phobius"/>
    </source>
</evidence>
<dbReference type="Gene3D" id="1.20.120.1760">
    <property type="match status" value="1"/>
</dbReference>
<dbReference type="GO" id="GO:0016020">
    <property type="term" value="C:membrane"/>
    <property type="evidence" value="ECO:0007669"/>
    <property type="project" value="InterPro"/>
</dbReference>
<dbReference type="InterPro" id="IPR048254">
    <property type="entry name" value="CDP_ALCOHOL_P_TRANSF_CS"/>
</dbReference>
<organism evidence="3">
    <name type="scientific">marine metagenome</name>
    <dbReference type="NCBI Taxonomy" id="408172"/>
    <lineage>
        <taxon>unclassified sequences</taxon>
        <taxon>metagenomes</taxon>
        <taxon>ecological metagenomes</taxon>
    </lineage>
</organism>
<dbReference type="InterPro" id="IPR043130">
    <property type="entry name" value="CDP-OH_PTrfase_TM_dom"/>
</dbReference>
<evidence type="ECO:0008006" key="4">
    <source>
        <dbReference type="Google" id="ProtNLM"/>
    </source>
</evidence>
<dbReference type="PROSITE" id="PS00379">
    <property type="entry name" value="CDP_ALCOHOL_P_TRANSF"/>
    <property type="match status" value="1"/>
</dbReference>
<feature type="transmembrane region" description="Helical" evidence="2">
    <location>
        <begin position="20"/>
        <end position="38"/>
    </location>
</feature>
<proteinExistence type="predicted"/>
<evidence type="ECO:0000313" key="3">
    <source>
        <dbReference type="EMBL" id="SUZ70746.1"/>
    </source>
</evidence>
<dbReference type="Pfam" id="PF01066">
    <property type="entry name" value="CDP-OH_P_transf"/>
    <property type="match status" value="1"/>
</dbReference>
<dbReference type="InterPro" id="IPR000462">
    <property type="entry name" value="CDP-OH_P_trans"/>
</dbReference>
<feature type="transmembrane region" description="Helical" evidence="2">
    <location>
        <begin position="132"/>
        <end position="153"/>
    </location>
</feature>
<feature type="transmembrane region" description="Helical" evidence="2">
    <location>
        <begin position="104"/>
        <end position="126"/>
    </location>
</feature>
<keyword evidence="2" id="KW-0472">Membrane</keyword>
<keyword evidence="1" id="KW-0808">Transferase</keyword>
<dbReference type="GO" id="GO:0008654">
    <property type="term" value="P:phospholipid biosynthetic process"/>
    <property type="evidence" value="ECO:0007669"/>
    <property type="project" value="InterPro"/>
</dbReference>
<accession>A0A381PUJ6</accession>
<keyword evidence="2" id="KW-0812">Transmembrane</keyword>
<evidence type="ECO:0000256" key="1">
    <source>
        <dbReference type="ARBA" id="ARBA00022679"/>
    </source>
</evidence>